<dbReference type="GO" id="GO:0008168">
    <property type="term" value="F:methyltransferase activity"/>
    <property type="evidence" value="ECO:0007669"/>
    <property type="project" value="UniProtKB-KW"/>
</dbReference>
<dbReference type="Pfam" id="PF13489">
    <property type="entry name" value="Methyltransf_23"/>
    <property type="match status" value="1"/>
</dbReference>
<dbReference type="Proteomes" id="UP000676386">
    <property type="component" value="Unassembled WGS sequence"/>
</dbReference>
<dbReference type="GO" id="GO:0032259">
    <property type="term" value="P:methylation"/>
    <property type="evidence" value="ECO:0007669"/>
    <property type="project" value="UniProtKB-KW"/>
</dbReference>
<evidence type="ECO:0000313" key="2">
    <source>
        <dbReference type="Proteomes" id="UP000676386"/>
    </source>
</evidence>
<dbReference type="InterPro" id="IPR029063">
    <property type="entry name" value="SAM-dependent_MTases_sf"/>
</dbReference>
<dbReference type="SUPFAM" id="SSF53335">
    <property type="entry name" value="S-adenosyl-L-methionine-dependent methyltransferases"/>
    <property type="match status" value="1"/>
</dbReference>
<keyword evidence="1" id="KW-0808">Transferase</keyword>
<comment type="caution">
    <text evidence="1">The sequence shown here is derived from an EMBL/GenBank/DDBJ whole genome shotgun (WGS) entry which is preliminary data.</text>
</comment>
<keyword evidence="1" id="KW-0489">Methyltransferase</keyword>
<keyword evidence="2" id="KW-1185">Reference proteome</keyword>
<name>A0ABS5J4V3_9BACT</name>
<dbReference type="RefSeq" id="WP_211975385.1">
    <property type="nucleotide sequence ID" value="NZ_CBFHAM010000004.1"/>
</dbReference>
<accession>A0ABS5J4V3</accession>
<protein>
    <submittedName>
        <fullName evidence="1">Methyltransferase domain-containing protein</fullName>
    </submittedName>
</protein>
<organism evidence="1 2">
    <name type="scientific">Chitinophaga hostae</name>
    <dbReference type="NCBI Taxonomy" id="2831022"/>
    <lineage>
        <taxon>Bacteria</taxon>
        <taxon>Pseudomonadati</taxon>
        <taxon>Bacteroidota</taxon>
        <taxon>Chitinophagia</taxon>
        <taxon>Chitinophagales</taxon>
        <taxon>Chitinophagaceae</taxon>
        <taxon>Chitinophaga</taxon>
    </lineage>
</organism>
<gene>
    <name evidence="1" type="ORF">KE626_23190</name>
</gene>
<evidence type="ECO:0000313" key="1">
    <source>
        <dbReference type="EMBL" id="MBS0030249.1"/>
    </source>
</evidence>
<sequence length="195" mass="22022">MSFSIHETGFWESTDQEGHCFDHRLCDAVADLLKQQQCNTIIDLGCGPGYYVKELRQQNFNVTGYDGNPNTPAISMKILNDGTACSVLDLARPVRFETPADCVLCLEVGEHIPEAFETVFIENLTSNASGLIILSWAVEGQDGDGHVNCRNNSYVINRMKTYGFKENIRSKNKLRLSAYYQWFCNSLMVFERSDL</sequence>
<dbReference type="EMBL" id="JAGTXB010000013">
    <property type="protein sequence ID" value="MBS0030249.1"/>
    <property type="molecule type" value="Genomic_DNA"/>
</dbReference>
<dbReference type="Gene3D" id="3.40.50.150">
    <property type="entry name" value="Vaccinia Virus protein VP39"/>
    <property type="match status" value="1"/>
</dbReference>
<reference evidence="1 2" key="1">
    <citation type="submission" date="2021-04" db="EMBL/GenBank/DDBJ databases">
        <title>Chitinophaga sp. nov., isolated from the rhizosphere soil.</title>
        <authorList>
            <person name="He S."/>
        </authorList>
    </citation>
    <scope>NUCLEOTIDE SEQUENCE [LARGE SCALE GENOMIC DNA]</scope>
    <source>
        <strain evidence="1 2">2R12</strain>
    </source>
</reference>
<proteinExistence type="predicted"/>